<dbReference type="OrthoDB" id="8451706at2"/>
<keyword evidence="2" id="KW-1185">Reference proteome</keyword>
<dbReference type="EMBL" id="PGGM01000011">
    <property type="protein sequence ID" value="PSH61761.1"/>
    <property type="molecule type" value="Genomic_DNA"/>
</dbReference>
<dbReference type="AlphaFoldDB" id="A0A2P7B5M2"/>
<name>A0A2P7B5M2_9HYPH</name>
<dbReference type="RefSeq" id="WP_106665934.1">
    <property type="nucleotide sequence ID" value="NZ_PGGM01000011.1"/>
</dbReference>
<evidence type="ECO:0000313" key="1">
    <source>
        <dbReference type="EMBL" id="PSH61761.1"/>
    </source>
</evidence>
<accession>A0A2P7B5M2</accession>
<sequence length="66" mass="7386">MSHPDTAVRVFIVEGRLTITAVKFPCAKDAMRAVRKYPVLQVEIEGEGTMLPEEFMAYCTDHGLTN</sequence>
<protein>
    <submittedName>
        <fullName evidence="1">Uncharacterized protein</fullName>
    </submittedName>
</protein>
<gene>
    <name evidence="1" type="ORF">CU103_20700</name>
</gene>
<reference evidence="2" key="1">
    <citation type="submission" date="2017-11" db="EMBL/GenBank/DDBJ databases">
        <authorList>
            <person name="Kuznetsova I."/>
            <person name="Sazanova A."/>
            <person name="Chirak E."/>
            <person name="Safronova V."/>
            <person name="Willems A."/>
        </authorList>
    </citation>
    <scope>NUCLEOTIDE SEQUENCE [LARGE SCALE GENOMIC DNA]</scope>
    <source>
        <strain evidence="2">CCBAU 03422</strain>
    </source>
</reference>
<organism evidence="1 2">
    <name type="scientific">Phyllobacterium sophorae</name>
    <dbReference type="NCBI Taxonomy" id="1520277"/>
    <lineage>
        <taxon>Bacteria</taxon>
        <taxon>Pseudomonadati</taxon>
        <taxon>Pseudomonadota</taxon>
        <taxon>Alphaproteobacteria</taxon>
        <taxon>Hyphomicrobiales</taxon>
        <taxon>Phyllobacteriaceae</taxon>
        <taxon>Phyllobacterium</taxon>
    </lineage>
</organism>
<proteinExistence type="predicted"/>
<dbReference type="Proteomes" id="UP000241764">
    <property type="component" value="Unassembled WGS sequence"/>
</dbReference>
<evidence type="ECO:0000313" key="2">
    <source>
        <dbReference type="Proteomes" id="UP000241764"/>
    </source>
</evidence>
<comment type="caution">
    <text evidence="1">The sequence shown here is derived from an EMBL/GenBank/DDBJ whole genome shotgun (WGS) entry which is preliminary data.</text>
</comment>